<organism evidence="1 2">
    <name type="scientific">Holotrichia oblita</name>
    <name type="common">Chafer beetle</name>
    <dbReference type="NCBI Taxonomy" id="644536"/>
    <lineage>
        <taxon>Eukaryota</taxon>
        <taxon>Metazoa</taxon>
        <taxon>Ecdysozoa</taxon>
        <taxon>Arthropoda</taxon>
        <taxon>Hexapoda</taxon>
        <taxon>Insecta</taxon>
        <taxon>Pterygota</taxon>
        <taxon>Neoptera</taxon>
        <taxon>Endopterygota</taxon>
        <taxon>Coleoptera</taxon>
        <taxon>Polyphaga</taxon>
        <taxon>Scarabaeiformia</taxon>
        <taxon>Scarabaeidae</taxon>
        <taxon>Melolonthinae</taxon>
        <taxon>Holotrichia</taxon>
    </lineage>
</organism>
<gene>
    <name evidence="1" type="ORF">MML48_4g00021569</name>
</gene>
<keyword evidence="2" id="KW-1185">Reference proteome</keyword>
<dbReference type="EMBL" id="CM043018">
    <property type="protein sequence ID" value="KAI4463913.1"/>
    <property type="molecule type" value="Genomic_DNA"/>
</dbReference>
<sequence>MGKLTKKGLELKLAYKKEMKEKRKNLKEILKSNRAKLIVRNLPFKANEANLKELFQQYGDIESVNILKKPDGKLVGCAFVQFKLVQKAAKARHHLNGNTFLDRAIEVDFAKAKNKYKKEKQVSNVEVKSEDENSVDLSIVKTEPDDTQIKEEVNDGDIVDSENKEDNDSENDESLSETSSVSEIPVNEDIDEKTEIKKPHIISNDVSEGKTVFIKNVPFTVTNEDLKECMLQFGHVYYALVCVDCLTEHSKGTAFVKFVNKEDADKCLQAGTELTLQGNILDCHPALHKQDLQQKEKEGKTKQKDSRNLYLVKEGVILANTKAAEGVSASDMTKRLQLEQYKTQMLRNLNMYIAKTRLIIHNLPPSWNDSKLQSLFKKHSNPNAVIREARIMRDMRNVDSKGIGASKEYGFVSFTTHEDALTALRALNNNPTIFTAGKRPIVAFSIENRAILKAKEKRLQKSKMRNPNSKDYNPEYQKEEKPNDKKKQASNMMKTSTVNRDGNMNQYSGVAATPGIKKMRSKFNLRSQAKLHFENLKNEKKKRKSTKALDERRKDFRKQPRQKINNKKQAVDNFSVLVNKYKQTLKSVPLKTSKWYE</sequence>
<reference evidence="1" key="1">
    <citation type="submission" date="2022-04" db="EMBL/GenBank/DDBJ databases">
        <title>Chromosome-scale genome assembly of Holotrichia oblita Faldermann.</title>
        <authorList>
            <person name="Rongchong L."/>
        </authorList>
    </citation>
    <scope>NUCLEOTIDE SEQUENCE</scope>
    <source>
        <strain evidence="1">81SQS9</strain>
    </source>
</reference>
<dbReference type="Proteomes" id="UP001056778">
    <property type="component" value="Chromosome 4"/>
</dbReference>
<evidence type="ECO:0000313" key="2">
    <source>
        <dbReference type="Proteomes" id="UP001056778"/>
    </source>
</evidence>
<name>A0ACB9TAN0_HOLOL</name>
<comment type="caution">
    <text evidence="1">The sequence shown here is derived from an EMBL/GenBank/DDBJ whole genome shotgun (WGS) entry which is preliminary data.</text>
</comment>
<proteinExistence type="predicted"/>
<accession>A0ACB9TAN0</accession>
<protein>
    <submittedName>
        <fullName evidence="1">Rna-binding motif protein 14b</fullName>
    </submittedName>
</protein>
<evidence type="ECO:0000313" key="1">
    <source>
        <dbReference type="EMBL" id="KAI4463913.1"/>
    </source>
</evidence>